<feature type="region of interest" description="Disordered" evidence="1">
    <location>
        <begin position="52"/>
        <end position="116"/>
    </location>
</feature>
<keyword evidence="2" id="KW-0732">Signal</keyword>
<evidence type="ECO:0000313" key="3">
    <source>
        <dbReference type="EMBL" id="QIB69584.1"/>
    </source>
</evidence>
<feature type="chain" id="PRO_5038963272" evidence="2">
    <location>
        <begin position="22"/>
        <end position="318"/>
    </location>
</feature>
<dbReference type="Pfam" id="PF07454">
    <property type="entry name" value="SpoIIP"/>
    <property type="match status" value="1"/>
</dbReference>
<feature type="signal peptide" evidence="2">
    <location>
        <begin position="1"/>
        <end position="21"/>
    </location>
</feature>
<evidence type="ECO:0000256" key="1">
    <source>
        <dbReference type="SAM" id="MobiDB-lite"/>
    </source>
</evidence>
<proteinExistence type="predicted"/>
<dbReference type="InterPro" id="IPR010897">
    <property type="entry name" value="Spore_II_P"/>
</dbReference>
<evidence type="ECO:0000313" key="4">
    <source>
        <dbReference type="Proteomes" id="UP000466848"/>
    </source>
</evidence>
<dbReference type="AlphaFoldDB" id="A0A858BXZ7"/>
<dbReference type="EMBL" id="CP048649">
    <property type="protein sequence ID" value="QIB69584.1"/>
    <property type="molecule type" value="Genomic_DNA"/>
</dbReference>
<accession>A0A858BXZ7</accession>
<dbReference type="NCBIfam" id="TIGR02867">
    <property type="entry name" value="spore_II_P"/>
    <property type="match status" value="1"/>
</dbReference>
<reference evidence="3 4" key="1">
    <citation type="submission" date="2020-02" db="EMBL/GenBank/DDBJ databases">
        <authorList>
            <person name="Kim Y.B."/>
            <person name="Roh S.W."/>
        </authorList>
    </citation>
    <scope>NUCLEOTIDE SEQUENCE [LARGE SCALE GENOMIC DNA]</scope>
    <source>
        <strain evidence="3 4">DSM 103574</strain>
    </source>
</reference>
<sequence>MRGKRLLALGMAVFMMTALLTMQGMKQSSNGELQLTAADVGKMCLSGSLMVGSRGSQRQQVPDSQQGESQQEVDASKEAENGAADAAAAQEAPAEAPAVVDTQDADNPSPQTINVDNGKPLVIIYHTHATESYQPASDGNFHVIQEEGTVREVGNVLTAELQKKGIQVIHDKTIHDNPSYNQSYSRSLETINNLLAKYPGASVVIDLHRDAAGYSGGSGKTTIVNGETVAKYNLVVGKGNPNAEKLRIFGNTVNKKAEEMFPGYGGRIIDKEYKFNQYVSDYHMLLEIGNNENNIREADACAKYFADVLAEVIQENSN</sequence>
<dbReference type="Proteomes" id="UP000466848">
    <property type="component" value="Chromosome"/>
</dbReference>
<dbReference type="RefSeq" id="WP_163066825.1">
    <property type="nucleotide sequence ID" value="NZ_CP048649.1"/>
</dbReference>
<name>A0A858BXZ7_9FIRM</name>
<gene>
    <name evidence="3" type="ORF">Ami103574_09675</name>
</gene>
<feature type="compositionally biased region" description="Low complexity" evidence="1">
    <location>
        <begin position="81"/>
        <end position="98"/>
    </location>
</feature>
<feature type="compositionally biased region" description="Polar residues" evidence="1">
    <location>
        <begin position="105"/>
        <end position="115"/>
    </location>
</feature>
<evidence type="ECO:0000256" key="2">
    <source>
        <dbReference type="SAM" id="SignalP"/>
    </source>
</evidence>
<keyword evidence="4" id="KW-1185">Reference proteome</keyword>
<protein>
    <submittedName>
        <fullName evidence="3">Stage II sporulation protein P</fullName>
    </submittedName>
</protein>
<organism evidence="3 4">
    <name type="scientific">Aminipila butyrica</name>
    <dbReference type="NCBI Taxonomy" id="433296"/>
    <lineage>
        <taxon>Bacteria</taxon>
        <taxon>Bacillati</taxon>
        <taxon>Bacillota</taxon>
        <taxon>Clostridia</taxon>
        <taxon>Peptostreptococcales</taxon>
        <taxon>Anaerovoracaceae</taxon>
        <taxon>Aminipila</taxon>
    </lineage>
</organism>
<feature type="compositionally biased region" description="Polar residues" evidence="1">
    <location>
        <begin position="54"/>
        <end position="73"/>
    </location>
</feature>
<dbReference type="KEGG" id="abut:Ami103574_09675"/>